<dbReference type="InterPro" id="IPR050309">
    <property type="entry name" value="Type-B_Carboxylest/Lipase"/>
</dbReference>
<gene>
    <name evidence="5" type="ORF">PV06_11691</name>
</gene>
<dbReference type="STRING" id="215243.A0A0D2A6U5"/>
<dbReference type="GO" id="GO:0016787">
    <property type="term" value="F:hydrolase activity"/>
    <property type="evidence" value="ECO:0007669"/>
    <property type="project" value="UniProtKB-KW"/>
</dbReference>
<dbReference type="Gene3D" id="3.40.50.1820">
    <property type="entry name" value="alpha/beta hydrolase"/>
    <property type="match status" value="1"/>
</dbReference>
<feature type="domain" description="Carboxylesterase type B" evidence="4">
    <location>
        <begin position="3"/>
        <end position="321"/>
    </location>
</feature>
<dbReference type="RefSeq" id="XP_016256232.1">
    <property type="nucleotide sequence ID" value="XM_016413402.1"/>
</dbReference>
<evidence type="ECO:0000256" key="2">
    <source>
        <dbReference type="ARBA" id="ARBA00022801"/>
    </source>
</evidence>
<dbReference type="OrthoDB" id="3200163at2759"/>
<dbReference type="EMBL" id="KN847382">
    <property type="protein sequence ID" value="KIW36016.1"/>
    <property type="molecule type" value="Genomic_DNA"/>
</dbReference>
<evidence type="ECO:0000256" key="3">
    <source>
        <dbReference type="RuleBase" id="RU361235"/>
    </source>
</evidence>
<comment type="similarity">
    <text evidence="1 3">Belongs to the type-B carboxylesterase/lipase family.</text>
</comment>
<keyword evidence="6" id="KW-1185">Reference proteome</keyword>
<dbReference type="EC" id="3.1.1.-" evidence="3"/>
<proteinExistence type="inferred from homology"/>
<dbReference type="InterPro" id="IPR019826">
    <property type="entry name" value="Carboxylesterase_B_AS"/>
</dbReference>
<evidence type="ECO:0000259" key="4">
    <source>
        <dbReference type="Pfam" id="PF00135"/>
    </source>
</evidence>
<organism evidence="5 6">
    <name type="scientific">Exophiala oligosperma</name>
    <dbReference type="NCBI Taxonomy" id="215243"/>
    <lineage>
        <taxon>Eukaryota</taxon>
        <taxon>Fungi</taxon>
        <taxon>Dikarya</taxon>
        <taxon>Ascomycota</taxon>
        <taxon>Pezizomycotina</taxon>
        <taxon>Eurotiomycetes</taxon>
        <taxon>Chaetothyriomycetidae</taxon>
        <taxon>Chaetothyriales</taxon>
        <taxon>Herpotrichiellaceae</taxon>
        <taxon>Exophiala</taxon>
    </lineage>
</organism>
<dbReference type="HOGENOM" id="CLU_006586_14_0_1"/>
<dbReference type="GeneID" id="27363765"/>
<dbReference type="InterPro" id="IPR002018">
    <property type="entry name" value="CarbesteraseB"/>
</dbReference>
<dbReference type="Proteomes" id="UP000053342">
    <property type="component" value="Unassembled WGS sequence"/>
</dbReference>
<sequence>MTFGSPSTAVFDPTRLVVQSISCGKPIIYVSFNYRLNIFAFGDGKGEVNLALQDQRLAIKWVSDHISEFGGDPNNITLAGESAGAVYTHAHILTRAPVNRAILVSGSLYLSPPLPQAIGAGLVQRLEKAVQEEEKRSLRHASASSLVKALTTCGINSMWLQDEPSFHGWQEKFETVKSLMIGDVEYESVLWRNGIETMSADEIADCFAAAGEYAPNLSRLYHINRSRPTQCKYGALDFINDSRFALPVDSIAKRWVREKKPVHQFVFDESNPWQSSSRAHHANDLSILFGGIDISHNRGAEQVGHHLRESWIVFANGESPWPAGKIYAFGPHGLCIGLSDDEYSLRRRTMCFEYLREMGLAPANAVVGRLAAGRISLLN</sequence>
<dbReference type="PROSITE" id="PS00122">
    <property type="entry name" value="CARBOXYLESTERASE_B_1"/>
    <property type="match status" value="1"/>
</dbReference>
<reference evidence="5 6" key="1">
    <citation type="submission" date="2015-01" db="EMBL/GenBank/DDBJ databases">
        <title>The Genome Sequence of Exophiala oligosperma CBS72588.</title>
        <authorList>
            <consortium name="The Broad Institute Genomics Platform"/>
            <person name="Cuomo C."/>
            <person name="de Hoog S."/>
            <person name="Gorbushina A."/>
            <person name="Stielow B."/>
            <person name="Teixiera M."/>
            <person name="Abouelleil A."/>
            <person name="Chapman S.B."/>
            <person name="Priest M."/>
            <person name="Young S.K."/>
            <person name="Wortman J."/>
            <person name="Nusbaum C."/>
            <person name="Birren B."/>
        </authorList>
    </citation>
    <scope>NUCLEOTIDE SEQUENCE [LARGE SCALE GENOMIC DNA]</scope>
    <source>
        <strain evidence="5 6">CBS 72588</strain>
    </source>
</reference>
<dbReference type="InterPro" id="IPR029058">
    <property type="entry name" value="AB_hydrolase_fold"/>
</dbReference>
<protein>
    <recommendedName>
        <fullName evidence="3">Carboxylic ester hydrolase</fullName>
        <ecNumber evidence="3">3.1.1.-</ecNumber>
    </recommendedName>
</protein>
<keyword evidence="2 3" id="KW-0378">Hydrolase</keyword>
<evidence type="ECO:0000313" key="5">
    <source>
        <dbReference type="EMBL" id="KIW36016.1"/>
    </source>
</evidence>
<dbReference type="AlphaFoldDB" id="A0A0D2A6U5"/>
<dbReference type="VEuPathDB" id="FungiDB:PV06_11691"/>
<accession>A0A0D2A6U5</accession>
<evidence type="ECO:0000256" key="1">
    <source>
        <dbReference type="ARBA" id="ARBA00005964"/>
    </source>
</evidence>
<dbReference type="SUPFAM" id="SSF53474">
    <property type="entry name" value="alpha/beta-Hydrolases"/>
    <property type="match status" value="1"/>
</dbReference>
<dbReference type="Pfam" id="PF00135">
    <property type="entry name" value="COesterase"/>
    <property type="match status" value="1"/>
</dbReference>
<dbReference type="PANTHER" id="PTHR11559">
    <property type="entry name" value="CARBOXYLESTERASE"/>
    <property type="match status" value="1"/>
</dbReference>
<name>A0A0D2A6U5_9EURO</name>
<evidence type="ECO:0000313" key="6">
    <source>
        <dbReference type="Proteomes" id="UP000053342"/>
    </source>
</evidence>